<reference evidence="1" key="2">
    <citation type="journal article" date="2015" name="Data Brief">
        <title>Shoot transcriptome of the giant reed, Arundo donax.</title>
        <authorList>
            <person name="Barrero R.A."/>
            <person name="Guerrero F.D."/>
            <person name="Moolhuijzen P."/>
            <person name="Goolsby J.A."/>
            <person name="Tidwell J."/>
            <person name="Bellgard S.E."/>
            <person name="Bellgard M.I."/>
        </authorList>
    </citation>
    <scope>NUCLEOTIDE SEQUENCE</scope>
    <source>
        <tissue evidence="1">Shoot tissue taken approximately 20 cm above the soil surface</tissue>
    </source>
</reference>
<dbReference type="AlphaFoldDB" id="A0A0A9AV55"/>
<dbReference type="EMBL" id="GBRH01242889">
    <property type="protein sequence ID" value="JAD55006.1"/>
    <property type="molecule type" value="Transcribed_RNA"/>
</dbReference>
<sequence length="39" mass="4748">MYIIPHTQLQLTIIFLAFILAFLHLYYSDFAGRFRKQTR</sequence>
<accession>A0A0A9AV55</accession>
<reference evidence="1" key="1">
    <citation type="submission" date="2014-09" db="EMBL/GenBank/DDBJ databases">
        <authorList>
            <person name="Magalhaes I.L.F."/>
            <person name="Oliveira U."/>
            <person name="Santos F.R."/>
            <person name="Vidigal T.H.D.A."/>
            <person name="Brescovit A.D."/>
            <person name="Santos A.J."/>
        </authorList>
    </citation>
    <scope>NUCLEOTIDE SEQUENCE</scope>
    <source>
        <tissue evidence="1">Shoot tissue taken approximately 20 cm above the soil surface</tissue>
    </source>
</reference>
<name>A0A0A9AV55_ARUDO</name>
<protein>
    <submittedName>
        <fullName evidence="1">Uncharacterized protein</fullName>
    </submittedName>
</protein>
<organism evidence="1">
    <name type="scientific">Arundo donax</name>
    <name type="common">Giant reed</name>
    <name type="synonym">Donax arundinaceus</name>
    <dbReference type="NCBI Taxonomy" id="35708"/>
    <lineage>
        <taxon>Eukaryota</taxon>
        <taxon>Viridiplantae</taxon>
        <taxon>Streptophyta</taxon>
        <taxon>Embryophyta</taxon>
        <taxon>Tracheophyta</taxon>
        <taxon>Spermatophyta</taxon>
        <taxon>Magnoliopsida</taxon>
        <taxon>Liliopsida</taxon>
        <taxon>Poales</taxon>
        <taxon>Poaceae</taxon>
        <taxon>PACMAD clade</taxon>
        <taxon>Arundinoideae</taxon>
        <taxon>Arundineae</taxon>
        <taxon>Arundo</taxon>
    </lineage>
</organism>
<proteinExistence type="predicted"/>
<evidence type="ECO:0000313" key="1">
    <source>
        <dbReference type="EMBL" id="JAD55006.1"/>
    </source>
</evidence>